<comment type="cofactor">
    <cofactor evidence="5">
        <name>Fe(2+)</name>
        <dbReference type="ChEBI" id="CHEBI:29033"/>
    </cofactor>
    <text evidence="5">Binds 1 Fe(2+) ion per subunit.</text>
</comment>
<comment type="similarity">
    <text evidence="1">Belongs to the carotenoid oxygenase family.</text>
</comment>
<dbReference type="Pfam" id="PF03055">
    <property type="entry name" value="RPE65"/>
    <property type="match status" value="1"/>
</dbReference>
<evidence type="ECO:0000313" key="8">
    <source>
        <dbReference type="Proteomes" id="UP001177003"/>
    </source>
</evidence>
<dbReference type="GO" id="GO:0009570">
    <property type="term" value="C:chloroplast stroma"/>
    <property type="evidence" value="ECO:0007669"/>
    <property type="project" value="TreeGrafter"/>
</dbReference>
<evidence type="ECO:0000256" key="1">
    <source>
        <dbReference type="ARBA" id="ARBA00006787"/>
    </source>
</evidence>
<feature type="binding site" evidence="5">
    <location>
        <position position="333"/>
    </location>
    <ligand>
        <name>Fe cation</name>
        <dbReference type="ChEBI" id="CHEBI:24875"/>
        <note>catalytic</note>
    </ligand>
</feature>
<dbReference type="GO" id="GO:0010436">
    <property type="term" value="F:carotenoid dioxygenase activity"/>
    <property type="evidence" value="ECO:0007669"/>
    <property type="project" value="TreeGrafter"/>
</dbReference>
<protein>
    <recommendedName>
        <fullName evidence="9">9-cis-epoxycarotenoid dioxygenase</fullName>
    </recommendedName>
</protein>
<name>A0AA35Z361_LACSI</name>
<evidence type="ECO:0000256" key="6">
    <source>
        <dbReference type="SAM" id="MobiDB-lite"/>
    </source>
</evidence>
<sequence>METVSCCSINSHSSFHRYTNFHYHTKTIKSRPSFIVSLIKTPIARRSRKQENSSNVDSRNSLLEKVQENSSNVDSRNSLLEKVFKTLDRVIVEFLDPPLHLSVDANYILSDNFAPVKELSPTECDVIQGSIPACLNGVYIRNGPNPQFHPNGPHHYFDGDGMVHSIRISNGRATFCSRYVKTNKYLIEHQHRSNVVPNVIGGTRGIGPFMARVAVFVARVIFGQYDIINGIGVANTNVSVFGGKVYALCESDIPYAVKVKDDGDVITLGHDDFGGKLSKNMTAHPKIDHKTKEAFAFRYWATKPYLTYFRFDSNGNKQPDVPIFSMEHPSLTHDLAITQKYAIVCETQIGASPMNMIHGGRLVGVDSTKVPRVGVLPRYANDESDMKWFEVPGFNIFHAVNAWDETEEDGSEVVVLVAPNILSVEHFFDRADLIHGSMEKVRINLRTGVVSRKTLSSNNLEFPVINPAFIGKKNKYVYAATSEQSPVKCRMMRASGVAKLDIAATEENKETDECTIASRIYGNNCFGGEPFFIARDPEDPNMEEDDGYVVCYVHDESLGVSKFLVMDARSPTLEVVAEVKLPQRVPYGLHGIFIREKDLDEM</sequence>
<feature type="binding site" evidence="5">
    <location>
        <position position="590"/>
    </location>
    <ligand>
        <name>Fe cation</name>
        <dbReference type="ChEBI" id="CHEBI:24875"/>
        <note>catalytic</note>
    </ligand>
</feature>
<evidence type="ECO:0000256" key="4">
    <source>
        <dbReference type="ARBA" id="ARBA00023004"/>
    </source>
</evidence>
<keyword evidence="2 5" id="KW-0479">Metal-binding</keyword>
<proteinExistence type="inferred from homology"/>
<evidence type="ECO:0000256" key="5">
    <source>
        <dbReference type="PIRSR" id="PIRSR604294-1"/>
    </source>
</evidence>
<dbReference type="GO" id="GO:0046872">
    <property type="term" value="F:metal ion binding"/>
    <property type="evidence" value="ECO:0007669"/>
    <property type="project" value="UniProtKB-KW"/>
</dbReference>
<dbReference type="PANTHER" id="PTHR10543:SF112">
    <property type="entry name" value="OXIDOREDUCTASE"/>
    <property type="match status" value="1"/>
</dbReference>
<organism evidence="7 8">
    <name type="scientific">Lactuca saligna</name>
    <name type="common">Willowleaf lettuce</name>
    <dbReference type="NCBI Taxonomy" id="75948"/>
    <lineage>
        <taxon>Eukaryota</taxon>
        <taxon>Viridiplantae</taxon>
        <taxon>Streptophyta</taxon>
        <taxon>Embryophyta</taxon>
        <taxon>Tracheophyta</taxon>
        <taxon>Spermatophyta</taxon>
        <taxon>Magnoliopsida</taxon>
        <taxon>eudicotyledons</taxon>
        <taxon>Gunneridae</taxon>
        <taxon>Pentapetalae</taxon>
        <taxon>asterids</taxon>
        <taxon>campanulids</taxon>
        <taxon>Asterales</taxon>
        <taxon>Asteraceae</taxon>
        <taxon>Cichorioideae</taxon>
        <taxon>Cichorieae</taxon>
        <taxon>Lactucinae</taxon>
        <taxon>Lactuca</taxon>
    </lineage>
</organism>
<dbReference type="EMBL" id="OX465081">
    <property type="protein sequence ID" value="CAI9285038.1"/>
    <property type="molecule type" value="Genomic_DNA"/>
</dbReference>
<dbReference type="AlphaFoldDB" id="A0AA35Z361"/>
<keyword evidence="8" id="KW-1185">Reference proteome</keyword>
<keyword evidence="3" id="KW-0560">Oxidoreductase</keyword>
<keyword evidence="3" id="KW-0223">Dioxygenase</keyword>
<reference evidence="7" key="1">
    <citation type="submission" date="2023-04" db="EMBL/GenBank/DDBJ databases">
        <authorList>
            <person name="Vijverberg K."/>
            <person name="Xiong W."/>
            <person name="Schranz E."/>
        </authorList>
    </citation>
    <scope>NUCLEOTIDE SEQUENCE</scope>
</reference>
<feature type="region of interest" description="Disordered" evidence="6">
    <location>
        <begin position="46"/>
        <end position="69"/>
    </location>
</feature>
<keyword evidence="4 5" id="KW-0408">Iron</keyword>
<evidence type="ECO:0008006" key="9">
    <source>
        <dbReference type="Google" id="ProtNLM"/>
    </source>
</evidence>
<dbReference type="Proteomes" id="UP001177003">
    <property type="component" value="Chromosome 5"/>
</dbReference>
<dbReference type="PANTHER" id="PTHR10543">
    <property type="entry name" value="BETA-CAROTENE DIOXYGENASE"/>
    <property type="match status" value="1"/>
</dbReference>
<feature type="compositionally biased region" description="Polar residues" evidence="6">
    <location>
        <begin position="52"/>
        <end position="61"/>
    </location>
</feature>
<feature type="binding site" evidence="5">
    <location>
        <position position="284"/>
    </location>
    <ligand>
        <name>Fe cation</name>
        <dbReference type="ChEBI" id="CHEBI:24875"/>
        <note>catalytic</note>
    </ligand>
</feature>
<evidence type="ECO:0000313" key="7">
    <source>
        <dbReference type="EMBL" id="CAI9285038.1"/>
    </source>
</evidence>
<accession>A0AA35Z361</accession>
<evidence type="ECO:0000256" key="2">
    <source>
        <dbReference type="ARBA" id="ARBA00022723"/>
    </source>
</evidence>
<feature type="binding site" evidence="5">
    <location>
        <position position="398"/>
    </location>
    <ligand>
        <name>Fe cation</name>
        <dbReference type="ChEBI" id="CHEBI:24875"/>
        <note>catalytic</note>
    </ligand>
</feature>
<gene>
    <name evidence="7" type="ORF">LSALG_LOCUS24527</name>
</gene>
<dbReference type="GO" id="GO:0016121">
    <property type="term" value="P:carotene catabolic process"/>
    <property type="evidence" value="ECO:0007669"/>
    <property type="project" value="TreeGrafter"/>
</dbReference>
<evidence type="ECO:0000256" key="3">
    <source>
        <dbReference type="ARBA" id="ARBA00022964"/>
    </source>
</evidence>
<dbReference type="InterPro" id="IPR004294">
    <property type="entry name" value="Carotenoid_Oase"/>
</dbReference>